<evidence type="ECO:0000313" key="1">
    <source>
        <dbReference type="EMBL" id="EPF47796.1"/>
    </source>
</evidence>
<dbReference type="AlphaFoldDB" id="S3LE76"/>
<dbReference type="HOGENOM" id="CLU_2811210_0_0_12"/>
<reference evidence="1 2" key="1">
    <citation type="submission" date="2013-04" db="EMBL/GenBank/DDBJ databases">
        <title>The Genome Sequence of Treponema vincentii F0403.</title>
        <authorList>
            <consortium name="The Broad Institute Genomics Platform"/>
            <person name="Earl A."/>
            <person name="Ward D."/>
            <person name="Feldgarden M."/>
            <person name="Gevers D."/>
            <person name="Leonetti C."/>
            <person name="Izard J."/>
            <person name="Walker B."/>
            <person name="Young S."/>
            <person name="Zeng Q."/>
            <person name="Gargeya S."/>
            <person name="Fitzgerald M."/>
            <person name="Haas B."/>
            <person name="Abouelleil A."/>
            <person name="Allen A.W."/>
            <person name="Alvarado L."/>
            <person name="Arachchi H.M."/>
            <person name="Berlin A.M."/>
            <person name="Chapman S.B."/>
            <person name="Gainer-Dewar J."/>
            <person name="Goldberg J."/>
            <person name="Griggs A."/>
            <person name="Gujja S."/>
            <person name="Hansen M."/>
            <person name="Howarth C."/>
            <person name="Imamovic A."/>
            <person name="Ireland A."/>
            <person name="Larimer J."/>
            <person name="McCowan C."/>
            <person name="Murphy C."/>
            <person name="Pearson M."/>
            <person name="Poon T.W."/>
            <person name="Priest M."/>
            <person name="Roberts A."/>
            <person name="Saif S."/>
            <person name="Shea T."/>
            <person name="Sisk P."/>
            <person name="Sykes S."/>
            <person name="Wortman J."/>
            <person name="Nusbaum C."/>
            <person name="Birren B."/>
        </authorList>
    </citation>
    <scope>NUCLEOTIDE SEQUENCE [LARGE SCALE GENOMIC DNA]</scope>
    <source>
        <strain evidence="1 2">F0403</strain>
    </source>
</reference>
<dbReference type="RefSeq" id="WP_016517703.1">
    <property type="nucleotide sequence ID" value="NZ_KE332512.1"/>
</dbReference>
<protein>
    <submittedName>
        <fullName evidence="1">Uncharacterized protein</fullName>
    </submittedName>
</protein>
<name>S3LE76_9SPIR</name>
<proteinExistence type="predicted"/>
<accession>S3LE76</accession>
<comment type="caution">
    <text evidence="1">The sequence shown here is derived from an EMBL/GenBank/DDBJ whole genome shotgun (WGS) entry which is preliminary data.</text>
</comment>
<dbReference type="PATRIC" id="fig|1125702.3.peg.54"/>
<dbReference type="GeneID" id="301460273"/>
<organism evidence="1 2">
    <name type="scientific">Treponema vincentii F0403</name>
    <dbReference type="NCBI Taxonomy" id="1125702"/>
    <lineage>
        <taxon>Bacteria</taxon>
        <taxon>Pseudomonadati</taxon>
        <taxon>Spirochaetota</taxon>
        <taxon>Spirochaetia</taxon>
        <taxon>Spirochaetales</taxon>
        <taxon>Treponemataceae</taxon>
        <taxon>Treponema</taxon>
    </lineage>
</organism>
<keyword evidence="2" id="KW-1185">Reference proteome</keyword>
<dbReference type="EMBL" id="ATFC01000001">
    <property type="protein sequence ID" value="EPF47796.1"/>
    <property type="molecule type" value="Genomic_DNA"/>
</dbReference>
<sequence length="67" mass="7671">MKKIDYDKLISLLESAGYDVHMIGQDRYFIDRDDRLGIQINASRPITKDEQDSVKAFLAQNNGNNNP</sequence>
<evidence type="ECO:0000313" key="2">
    <source>
        <dbReference type="Proteomes" id="UP000014605"/>
    </source>
</evidence>
<dbReference type="Proteomes" id="UP000014605">
    <property type="component" value="Unassembled WGS sequence"/>
</dbReference>
<gene>
    <name evidence="1" type="ORF">HMPREF1222_00055</name>
</gene>